<reference evidence="1" key="1">
    <citation type="submission" date="2020-05" db="EMBL/GenBank/DDBJ databases">
        <title>Phylogenomic resolution of chytrid fungi.</title>
        <authorList>
            <person name="Stajich J.E."/>
            <person name="Amses K."/>
            <person name="Simmons R."/>
            <person name="Seto K."/>
            <person name="Myers J."/>
            <person name="Bonds A."/>
            <person name="Quandt C.A."/>
            <person name="Barry K."/>
            <person name="Liu P."/>
            <person name="Grigoriev I."/>
            <person name="Longcore J.E."/>
            <person name="James T.Y."/>
        </authorList>
    </citation>
    <scope>NUCLEOTIDE SEQUENCE</scope>
    <source>
        <strain evidence="1">JEL0379</strain>
    </source>
</reference>
<evidence type="ECO:0000313" key="2">
    <source>
        <dbReference type="Proteomes" id="UP001212152"/>
    </source>
</evidence>
<keyword evidence="2" id="KW-1185">Reference proteome</keyword>
<gene>
    <name evidence="1" type="ORF">HDU87_006896</name>
</gene>
<evidence type="ECO:0000313" key="1">
    <source>
        <dbReference type="EMBL" id="KAJ3174780.1"/>
    </source>
</evidence>
<protein>
    <submittedName>
        <fullName evidence="1">Uncharacterized protein</fullName>
    </submittedName>
</protein>
<dbReference type="Proteomes" id="UP001212152">
    <property type="component" value="Unassembled WGS sequence"/>
</dbReference>
<proteinExistence type="predicted"/>
<dbReference type="EMBL" id="JADGJQ010000060">
    <property type="protein sequence ID" value="KAJ3174780.1"/>
    <property type="molecule type" value="Genomic_DNA"/>
</dbReference>
<dbReference type="AlphaFoldDB" id="A0AAD5TF90"/>
<comment type="caution">
    <text evidence="1">The sequence shown here is derived from an EMBL/GenBank/DDBJ whole genome shotgun (WGS) entry which is preliminary data.</text>
</comment>
<sequence length="282" mass="30482">MHSIVFAPSVTAGLIWTARLGPGLHRLTNILPGAIVRRPKNSHRLFSAVRPPPAGEQARIQAHITSARKELLQLQAACDRIRKDLEAAQSPAPPRLWKRNWAVVTTTAHRVAAATKTGVSRFRASTSRLLAVLSEAVAPDAKQVDQVSPDSEQGVQVLQASHEELEAEVEVTDQKTALEAPVDTAIIMLSADKIVPRIIHAIAKAGIQPYTITPFHIYTLDDVAKTTKFLKVIQAASGAPPYNKIRVVGLDCETASRGRVLGGPPSLIQIAFAENLIAIFHV</sequence>
<accession>A0AAD5TF90</accession>
<organism evidence="1 2">
    <name type="scientific">Geranomyces variabilis</name>
    <dbReference type="NCBI Taxonomy" id="109894"/>
    <lineage>
        <taxon>Eukaryota</taxon>
        <taxon>Fungi</taxon>
        <taxon>Fungi incertae sedis</taxon>
        <taxon>Chytridiomycota</taxon>
        <taxon>Chytridiomycota incertae sedis</taxon>
        <taxon>Chytridiomycetes</taxon>
        <taxon>Spizellomycetales</taxon>
        <taxon>Powellomycetaceae</taxon>
        <taxon>Geranomyces</taxon>
    </lineage>
</organism>
<name>A0AAD5TF90_9FUNG</name>